<dbReference type="InterPro" id="IPR010828">
    <property type="entry name" value="Atf2/Sli1-like"/>
</dbReference>
<protein>
    <recommendedName>
        <fullName evidence="3">Alcohol acetyltransferase</fullName>
    </recommendedName>
</protein>
<keyword evidence="2" id="KW-1185">Reference proteome</keyword>
<evidence type="ECO:0008006" key="3">
    <source>
        <dbReference type="Google" id="ProtNLM"/>
    </source>
</evidence>
<gene>
    <name evidence="1" type="ORF">CAAN4_E18118</name>
</gene>
<dbReference type="PANTHER" id="PTHR28037:SF1">
    <property type="entry name" value="ALCOHOL O-ACETYLTRANSFERASE 1-RELATED"/>
    <property type="match status" value="1"/>
</dbReference>
<accession>A0ABP0EE14</accession>
<name>A0ABP0EE14_9ASCO</name>
<evidence type="ECO:0000313" key="2">
    <source>
        <dbReference type="Proteomes" id="UP001497600"/>
    </source>
</evidence>
<dbReference type="EMBL" id="OZ004257">
    <property type="protein sequence ID" value="CAK7910120.1"/>
    <property type="molecule type" value="Genomic_DNA"/>
</dbReference>
<sequence>MRSPGYFESHFICRNLEGYYTNFNVSARYSRKLTAEVLSNALQHLINNEIILSLNFFRCEGSTRQDDHCANGANFELRSVSNFKFNDVVSFETVDRIDASVFQDLNSLICPVNVELPLWRIVVYESKEDDSQHVCIYFEHALFDGSSGVQFHRDIASALDLDDTATTVVETFSTSKSCDSIPKACEDTTDLFDASLSAKLSFFAQKYIPTWTSKIYTHVQSLVYPAEPKSPEVFKYGSTVYGTKNYELFHLNSNDLNKVVEFCRENKIAITSYVAILSNLTFTETFLKALPNESSDDGIWSTLCSVALNGRRHVPREKFQYGTIVIPDLFKLEPVSTNTSREKLIKQMQDFHKRLHTSVDEATCFQRVGLFKYINNWDFYQAKSKSIDRSTISISNLGSISVNGKWKLLDMWFSQDLGLANNFLFNMISTPNNGLNIVLCYRPEFGQVQDKTGEIVIDLFVKNLSRRLVEFARGLENN</sequence>
<evidence type="ECO:0000313" key="1">
    <source>
        <dbReference type="EMBL" id="CAK7910120.1"/>
    </source>
</evidence>
<dbReference type="Proteomes" id="UP001497600">
    <property type="component" value="Chromosome E"/>
</dbReference>
<dbReference type="Pfam" id="PF07247">
    <property type="entry name" value="AATase"/>
    <property type="match status" value="1"/>
</dbReference>
<reference evidence="1 2" key="1">
    <citation type="submission" date="2024-01" db="EMBL/GenBank/DDBJ databases">
        <authorList>
            <consortium name="Genoscope - CEA"/>
            <person name="William W."/>
        </authorList>
    </citation>
    <scope>NUCLEOTIDE SEQUENCE [LARGE SCALE GENOMIC DNA]</scope>
    <source>
        <strain evidence="1 2">29B2s-10</strain>
    </source>
</reference>
<dbReference type="Gene3D" id="3.30.559.10">
    <property type="entry name" value="Chloramphenicol acetyltransferase-like domain"/>
    <property type="match status" value="1"/>
</dbReference>
<organism evidence="1 2">
    <name type="scientific">[Candida] anglica</name>
    <dbReference type="NCBI Taxonomy" id="148631"/>
    <lineage>
        <taxon>Eukaryota</taxon>
        <taxon>Fungi</taxon>
        <taxon>Dikarya</taxon>
        <taxon>Ascomycota</taxon>
        <taxon>Saccharomycotina</taxon>
        <taxon>Pichiomycetes</taxon>
        <taxon>Debaryomycetaceae</taxon>
        <taxon>Kurtzmaniella</taxon>
    </lineage>
</organism>
<dbReference type="InterPro" id="IPR023213">
    <property type="entry name" value="CAT-like_dom_sf"/>
</dbReference>
<dbReference type="SUPFAM" id="SSF52777">
    <property type="entry name" value="CoA-dependent acyltransferases"/>
    <property type="match status" value="1"/>
</dbReference>
<dbReference type="PANTHER" id="PTHR28037">
    <property type="entry name" value="ALCOHOL O-ACETYLTRANSFERASE 1-RELATED"/>
    <property type="match status" value="1"/>
</dbReference>
<dbReference type="InterPro" id="IPR052058">
    <property type="entry name" value="Alcohol_O-acetyltransferase"/>
</dbReference>
<proteinExistence type="predicted"/>